<name>A0A2H0UWK8_9BACT</name>
<accession>A0A2H0UWK8</accession>
<feature type="binding site" evidence="8">
    <location>
        <begin position="14"/>
        <end position="21"/>
    </location>
    <ligand>
        <name>ATP</name>
        <dbReference type="ChEBI" id="CHEBI:30616"/>
    </ligand>
</feature>
<dbReference type="GO" id="GO:0006233">
    <property type="term" value="P:dTDP biosynthetic process"/>
    <property type="evidence" value="ECO:0007669"/>
    <property type="project" value="InterPro"/>
</dbReference>
<dbReference type="EMBL" id="PFAV01000049">
    <property type="protein sequence ID" value="PIR91195.1"/>
    <property type="molecule type" value="Genomic_DNA"/>
</dbReference>
<comment type="function">
    <text evidence="8">Phosphorylation of dTMP to form dTDP in both de novo and salvage pathways of dTTP synthesis.</text>
</comment>
<evidence type="ECO:0000256" key="1">
    <source>
        <dbReference type="ARBA" id="ARBA00009776"/>
    </source>
</evidence>
<evidence type="ECO:0000256" key="2">
    <source>
        <dbReference type="ARBA" id="ARBA00022679"/>
    </source>
</evidence>
<evidence type="ECO:0000313" key="10">
    <source>
        <dbReference type="EMBL" id="PIR91195.1"/>
    </source>
</evidence>
<dbReference type="SUPFAM" id="SSF52540">
    <property type="entry name" value="P-loop containing nucleoside triphosphate hydrolases"/>
    <property type="match status" value="1"/>
</dbReference>
<keyword evidence="2 8" id="KW-0808">Transferase</keyword>
<dbReference type="Proteomes" id="UP000228906">
    <property type="component" value="Unassembled WGS sequence"/>
</dbReference>
<feature type="domain" description="Thymidylate kinase-like" evidence="9">
    <location>
        <begin position="12"/>
        <end position="171"/>
    </location>
</feature>
<evidence type="ECO:0000256" key="7">
    <source>
        <dbReference type="ARBA" id="ARBA00048743"/>
    </source>
</evidence>
<evidence type="ECO:0000256" key="3">
    <source>
        <dbReference type="ARBA" id="ARBA00022727"/>
    </source>
</evidence>
<evidence type="ECO:0000313" key="11">
    <source>
        <dbReference type="Proteomes" id="UP000228906"/>
    </source>
</evidence>
<evidence type="ECO:0000259" key="9">
    <source>
        <dbReference type="Pfam" id="PF02223"/>
    </source>
</evidence>
<dbReference type="GO" id="GO:0005524">
    <property type="term" value="F:ATP binding"/>
    <property type="evidence" value="ECO:0007669"/>
    <property type="project" value="UniProtKB-UniRule"/>
</dbReference>
<dbReference type="InterPro" id="IPR018094">
    <property type="entry name" value="Thymidylate_kinase"/>
</dbReference>
<keyword evidence="3 8" id="KW-0545">Nucleotide biosynthesis</keyword>
<evidence type="ECO:0000256" key="6">
    <source>
        <dbReference type="ARBA" id="ARBA00022840"/>
    </source>
</evidence>
<dbReference type="GO" id="GO:0005829">
    <property type="term" value="C:cytosol"/>
    <property type="evidence" value="ECO:0007669"/>
    <property type="project" value="TreeGrafter"/>
</dbReference>
<proteinExistence type="inferred from homology"/>
<evidence type="ECO:0000256" key="4">
    <source>
        <dbReference type="ARBA" id="ARBA00022741"/>
    </source>
</evidence>
<keyword evidence="5 8" id="KW-0418">Kinase</keyword>
<dbReference type="PANTHER" id="PTHR10344">
    <property type="entry name" value="THYMIDYLATE KINASE"/>
    <property type="match status" value="1"/>
</dbReference>
<dbReference type="CDD" id="cd01672">
    <property type="entry name" value="TMPK"/>
    <property type="match status" value="1"/>
</dbReference>
<evidence type="ECO:0000256" key="5">
    <source>
        <dbReference type="ARBA" id="ARBA00022777"/>
    </source>
</evidence>
<reference evidence="11" key="1">
    <citation type="submission" date="2017-09" db="EMBL/GenBank/DDBJ databases">
        <title>Depth-based differentiation of microbial function through sediment-hosted aquifers and enrichment of novel symbionts in the deep terrestrial subsurface.</title>
        <authorList>
            <person name="Probst A.J."/>
            <person name="Ladd B."/>
            <person name="Jarett J.K."/>
            <person name="Geller-Mcgrath D.E."/>
            <person name="Sieber C.M.K."/>
            <person name="Emerson J.B."/>
            <person name="Anantharaman K."/>
            <person name="Thomas B.C."/>
            <person name="Malmstrom R."/>
            <person name="Stieglmeier M."/>
            <person name="Klingl A."/>
            <person name="Woyke T."/>
            <person name="Ryan C.M."/>
            <person name="Banfield J.F."/>
        </authorList>
    </citation>
    <scope>NUCLEOTIDE SEQUENCE [LARGE SCALE GENOMIC DNA]</scope>
</reference>
<dbReference type="Pfam" id="PF02223">
    <property type="entry name" value="Thymidylate_kin"/>
    <property type="match status" value="1"/>
</dbReference>
<dbReference type="InterPro" id="IPR027417">
    <property type="entry name" value="P-loop_NTPase"/>
</dbReference>
<dbReference type="Gene3D" id="3.40.50.300">
    <property type="entry name" value="P-loop containing nucleotide triphosphate hydrolases"/>
    <property type="match status" value="1"/>
</dbReference>
<dbReference type="GO" id="GO:0006235">
    <property type="term" value="P:dTTP biosynthetic process"/>
    <property type="evidence" value="ECO:0007669"/>
    <property type="project" value="UniProtKB-UniRule"/>
</dbReference>
<dbReference type="GO" id="GO:0006227">
    <property type="term" value="P:dUDP biosynthetic process"/>
    <property type="evidence" value="ECO:0007669"/>
    <property type="project" value="TreeGrafter"/>
</dbReference>
<dbReference type="InterPro" id="IPR039430">
    <property type="entry name" value="Thymidylate_kin-like_dom"/>
</dbReference>
<organism evidence="10 11">
    <name type="scientific">bacterium (Candidatus Gribaldobacteria) CG10_big_fil_rev_8_21_14_0_10_41_12</name>
    <dbReference type="NCBI Taxonomy" id="2014277"/>
    <lineage>
        <taxon>Bacteria</taxon>
        <taxon>Candidatus Gribaldobacteria</taxon>
    </lineage>
</organism>
<dbReference type="AlphaFoldDB" id="A0A2H0UWK8"/>
<comment type="similarity">
    <text evidence="1 8">Belongs to the thymidylate kinase family.</text>
</comment>
<dbReference type="GO" id="GO:0004798">
    <property type="term" value="F:dTMP kinase activity"/>
    <property type="evidence" value="ECO:0007669"/>
    <property type="project" value="UniProtKB-UniRule"/>
</dbReference>
<keyword evidence="4 8" id="KW-0547">Nucleotide-binding</keyword>
<comment type="caution">
    <text evidence="10">The sequence shown here is derived from an EMBL/GenBank/DDBJ whole genome shotgun (WGS) entry which is preliminary data.</text>
</comment>
<protein>
    <recommendedName>
        <fullName evidence="8">Thymidylate kinase</fullName>
        <ecNumber evidence="8">2.7.4.9</ecNumber>
    </recommendedName>
    <alternativeName>
        <fullName evidence="8">dTMP kinase</fullName>
    </alternativeName>
</protein>
<gene>
    <name evidence="8" type="primary">tmk</name>
    <name evidence="10" type="ORF">COU03_02745</name>
</gene>
<comment type="catalytic activity">
    <reaction evidence="7 8">
        <text>dTMP + ATP = dTDP + ADP</text>
        <dbReference type="Rhea" id="RHEA:13517"/>
        <dbReference type="ChEBI" id="CHEBI:30616"/>
        <dbReference type="ChEBI" id="CHEBI:58369"/>
        <dbReference type="ChEBI" id="CHEBI:63528"/>
        <dbReference type="ChEBI" id="CHEBI:456216"/>
        <dbReference type="EC" id="2.7.4.9"/>
    </reaction>
</comment>
<evidence type="ECO:0000256" key="8">
    <source>
        <dbReference type="HAMAP-Rule" id="MF_00165"/>
    </source>
</evidence>
<sequence length="236" mass="26945">MVKQLKGKFIVFEGLDGSGKSTQTKLLAEYLAKQGRPAVKIDFPQHGMPSAGMVDEYLRGKYGQADEVGPYRASVFYACDRYDASFKIRQWLNEGKIVVADRYLASNIGHQGGKIKNKAEWRKYVKWLYDLEYGIFGIPKPDMTIILKTNPAITLKLAHKIIDQEKLAKRKAYLGKQKRDIHEKNKQHLADALRSYLWACQEFPRDFKAIDCMEGASLPPPSEIHQKIVCLIKKII</sequence>
<keyword evidence="6 8" id="KW-0067">ATP-binding</keyword>
<dbReference type="PANTHER" id="PTHR10344:SF4">
    <property type="entry name" value="UMP-CMP KINASE 2, MITOCHONDRIAL"/>
    <property type="match status" value="1"/>
</dbReference>
<dbReference type="HAMAP" id="MF_00165">
    <property type="entry name" value="Thymidylate_kinase"/>
    <property type="match status" value="1"/>
</dbReference>
<dbReference type="EC" id="2.7.4.9" evidence="8"/>